<dbReference type="InterPro" id="IPR009506">
    <property type="entry name" value="YjiS-like"/>
</dbReference>
<dbReference type="PATRIC" id="fig|1189611.3.peg.3516"/>
<evidence type="ECO:0000313" key="2">
    <source>
        <dbReference type="EMBL" id="EIM72952.1"/>
    </source>
</evidence>
<feature type="domain" description="YjiS-like" evidence="1">
    <location>
        <begin position="59"/>
        <end position="94"/>
    </location>
</feature>
<evidence type="ECO:0000259" key="1">
    <source>
        <dbReference type="Pfam" id="PF06568"/>
    </source>
</evidence>
<dbReference type="Pfam" id="PF06568">
    <property type="entry name" value="YjiS-like"/>
    <property type="match status" value="1"/>
</dbReference>
<gene>
    <name evidence="2" type="ORF">A33O_17414</name>
</gene>
<accession>I5BTQ0</accession>
<dbReference type="EMBL" id="AJXZ01000045">
    <property type="protein sequence ID" value="EIM72952.1"/>
    <property type="molecule type" value="Genomic_DNA"/>
</dbReference>
<organism evidence="2 3">
    <name type="scientific">Nitratireductor aquibiodomus RA22</name>
    <dbReference type="NCBI Taxonomy" id="1189611"/>
    <lineage>
        <taxon>Bacteria</taxon>
        <taxon>Pseudomonadati</taxon>
        <taxon>Pseudomonadota</taxon>
        <taxon>Alphaproteobacteria</taxon>
        <taxon>Hyphomicrobiales</taxon>
        <taxon>Phyllobacteriaceae</taxon>
        <taxon>Nitratireductor</taxon>
    </lineage>
</organism>
<dbReference type="Proteomes" id="UP000004622">
    <property type="component" value="Unassembled WGS sequence"/>
</dbReference>
<sequence>MVTIIYIAQFFESMHRFNRSIQEKRSDAMDAIKTIDNGRRPSAPPLGRRASGFVLRSVLERVENWLGKRRSRLALLQLTDEQLRDVGISRDEARREGLRPFWD</sequence>
<dbReference type="AlphaFoldDB" id="I5BTQ0"/>
<proteinExistence type="predicted"/>
<dbReference type="STRING" id="204799.GCA_001696575_03367"/>
<reference evidence="2 3" key="1">
    <citation type="journal article" date="2012" name="J. Bacteriol.">
        <title>Genome Sequence of Nitratireductor aquibiodomus Strain RA22.</title>
        <authorList>
            <person name="Singh A."/>
            <person name="Jangir P.K."/>
            <person name="Kumari C."/>
            <person name="Sharma R."/>
        </authorList>
    </citation>
    <scope>NUCLEOTIDE SEQUENCE [LARGE SCALE GENOMIC DNA]</scope>
    <source>
        <strain evidence="2 3">RA22</strain>
    </source>
</reference>
<evidence type="ECO:0000313" key="3">
    <source>
        <dbReference type="Proteomes" id="UP000004622"/>
    </source>
</evidence>
<comment type="caution">
    <text evidence="2">The sequence shown here is derived from an EMBL/GenBank/DDBJ whole genome shotgun (WGS) entry which is preliminary data.</text>
</comment>
<name>I5BTQ0_9HYPH</name>
<protein>
    <recommendedName>
        <fullName evidence="1">YjiS-like domain-containing protein</fullName>
    </recommendedName>
</protein>